<dbReference type="CDD" id="cd06445">
    <property type="entry name" value="ATase"/>
    <property type="match status" value="1"/>
</dbReference>
<keyword evidence="8" id="KW-0805">Transcription regulation</keyword>
<evidence type="ECO:0000256" key="6">
    <source>
        <dbReference type="ARBA" id="ARBA00022679"/>
    </source>
</evidence>
<keyword evidence="10" id="KW-0804">Transcription</keyword>
<keyword evidence="11" id="KW-0234">DNA repair</keyword>
<dbReference type="GO" id="GO:0006281">
    <property type="term" value="P:DNA repair"/>
    <property type="evidence" value="ECO:0007669"/>
    <property type="project" value="UniProtKB-KW"/>
</dbReference>
<evidence type="ECO:0000256" key="9">
    <source>
        <dbReference type="ARBA" id="ARBA00023159"/>
    </source>
</evidence>
<dbReference type="InterPro" id="IPR036388">
    <property type="entry name" value="WH-like_DNA-bd_sf"/>
</dbReference>
<keyword evidence="6 14" id="KW-0808">Transferase</keyword>
<evidence type="ECO:0000313" key="14">
    <source>
        <dbReference type="EMBL" id="RJG40051.1"/>
    </source>
</evidence>
<proteinExistence type="inferred from homology"/>
<dbReference type="GO" id="GO:0003700">
    <property type="term" value="F:DNA-binding transcription factor activity"/>
    <property type="evidence" value="ECO:0007669"/>
    <property type="project" value="InterPro"/>
</dbReference>
<dbReference type="InterPro" id="IPR036631">
    <property type="entry name" value="MGMT_N_sf"/>
</dbReference>
<dbReference type="InterPro" id="IPR004026">
    <property type="entry name" value="Ada_DNA_repair_Zn-bd"/>
</dbReference>
<comment type="catalytic activity">
    <reaction evidence="1">
        <text>a 4-O-methyl-thymidine in DNA + L-cysteinyl-[protein] = a thymidine in DNA + S-methyl-L-cysteinyl-[protein]</text>
        <dbReference type="Rhea" id="RHEA:53428"/>
        <dbReference type="Rhea" id="RHEA-COMP:10131"/>
        <dbReference type="Rhea" id="RHEA-COMP:10132"/>
        <dbReference type="Rhea" id="RHEA-COMP:13555"/>
        <dbReference type="Rhea" id="RHEA-COMP:13556"/>
        <dbReference type="ChEBI" id="CHEBI:29950"/>
        <dbReference type="ChEBI" id="CHEBI:82612"/>
        <dbReference type="ChEBI" id="CHEBI:137386"/>
        <dbReference type="ChEBI" id="CHEBI:137387"/>
        <dbReference type="EC" id="2.1.1.63"/>
    </reaction>
</comment>
<keyword evidence="7" id="KW-0227">DNA damage</keyword>
<dbReference type="Gene3D" id="3.40.10.10">
    <property type="entry name" value="DNA Methylphosphotriester Repair Domain"/>
    <property type="match status" value="1"/>
</dbReference>
<evidence type="ECO:0000256" key="7">
    <source>
        <dbReference type="ARBA" id="ARBA00022763"/>
    </source>
</evidence>
<sequence length="352" mass="38776">MQQAVKNHDARYDGRFYYGVVTTGIVCRPSCPAKPAQPDKMRFFTQLPDALLMGFRPCQRCNPSLTLQDNTDNKKQRMIALANHLKEHAEHPISLKQLGEQFAMSPSRLQKAFKATFGISPKAYQSAMQMARFKSALQHAASVTDAIYEAGFSSSSRVYGEASRQLGMKPNAYRTGGKGEQIHYACRQTSLGLMLMAATDQGVCFAQFGGGEQELIDQLKGEFPHAEFRLSQQQHSPALSNWIAALDAHMSEGAPRPDLPLDLRGTAFQIKVWQFLLSMQSGTTCSYQQLANNIDHAKAVRAVGTACGKNRIAVLVPCHRVLRSDGGLGGYRWGLARKQALLTAEQAKKPAK</sequence>
<comment type="similarity">
    <text evidence="3">Belongs to the MGMT family.</text>
</comment>
<dbReference type="OrthoDB" id="9811249at2"/>
<evidence type="ECO:0000256" key="12">
    <source>
        <dbReference type="ARBA" id="ARBA00049348"/>
    </source>
</evidence>
<evidence type="ECO:0000256" key="4">
    <source>
        <dbReference type="ARBA" id="ARBA00011918"/>
    </source>
</evidence>
<dbReference type="GO" id="GO:0008270">
    <property type="term" value="F:zinc ion binding"/>
    <property type="evidence" value="ECO:0007669"/>
    <property type="project" value="InterPro"/>
</dbReference>
<dbReference type="PROSITE" id="PS00374">
    <property type="entry name" value="MGMT"/>
    <property type="match status" value="1"/>
</dbReference>
<dbReference type="AlphaFoldDB" id="A0A418YAW1"/>
<dbReference type="InterPro" id="IPR014048">
    <property type="entry name" value="MethylDNA_cys_MeTrfase_DNA-bd"/>
</dbReference>
<dbReference type="Proteomes" id="UP000283255">
    <property type="component" value="Unassembled WGS sequence"/>
</dbReference>
<evidence type="ECO:0000256" key="1">
    <source>
        <dbReference type="ARBA" id="ARBA00001286"/>
    </source>
</evidence>
<dbReference type="FunFam" id="1.10.10.10:FF:000214">
    <property type="entry name" value="Methylated-DNA--protein-cysteine methyltransferase"/>
    <property type="match status" value="1"/>
</dbReference>
<dbReference type="InterPro" id="IPR035451">
    <property type="entry name" value="Ada-like_dom_sf"/>
</dbReference>
<keyword evidence="15" id="KW-1185">Reference proteome</keyword>
<dbReference type="PANTHER" id="PTHR10815">
    <property type="entry name" value="METHYLATED-DNA--PROTEIN-CYSTEINE METHYLTRANSFERASE"/>
    <property type="match status" value="1"/>
</dbReference>
<reference evidence="14 15" key="1">
    <citation type="submission" date="2018-09" db="EMBL/GenBank/DDBJ databases">
        <authorList>
            <person name="Wang F."/>
        </authorList>
    </citation>
    <scope>NUCLEOTIDE SEQUENCE [LARGE SCALE GENOMIC DNA]</scope>
    <source>
        <strain evidence="14 15">PLHSC7-2</strain>
    </source>
</reference>
<dbReference type="Pfam" id="PF02805">
    <property type="entry name" value="Ada_Zn_binding"/>
    <property type="match status" value="1"/>
</dbReference>
<dbReference type="InterPro" id="IPR018060">
    <property type="entry name" value="HTH_AraC"/>
</dbReference>
<dbReference type="SMART" id="SM00342">
    <property type="entry name" value="HTH_ARAC"/>
    <property type="match status" value="1"/>
</dbReference>
<reference evidence="14 15" key="2">
    <citation type="submission" date="2019-01" db="EMBL/GenBank/DDBJ databases">
        <title>Motilimonas pumilus sp. nov., isolated from the gut of sea cucumber (Apostichopus japonicus).</title>
        <authorList>
            <person name="Wang F.-Q."/>
            <person name="Ren L.-H."/>
            <person name="Lin Y.-W."/>
            <person name="Sun G.-H."/>
            <person name="Du Z.-J."/>
            <person name="Zhao J.-X."/>
            <person name="Liu X.-J."/>
            <person name="Liu L.-J."/>
        </authorList>
    </citation>
    <scope>NUCLEOTIDE SEQUENCE [LARGE SCALE GENOMIC DNA]</scope>
    <source>
        <strain evidence="14 15">PLHSC7-2</strain>
    </source>
</reference>
<dbReference type="Gene3D" id="3.30.160.70">
    <property type="entry name" value="Methylated DNA-protein cysteine methyltransferase domain"/>
    <property type="match status" value="1"/>
</dbReference>
<accession>A0A418YAW1</accession>
<dbReference type="SUPFAM" id="SSF53155">
    <property type="entry name" value="Methylated DNA-protein cysteine methyltransferase domain"/>
    <property type="match status" value="1"/>
</dbReference>
<evidence type="ECO:0000256" key="8">
    <source>
        <dbReference type="ARBA" id="ARBA00023015"/>
    </source>
</evidence>
<dbReference type="GO" id="GO:0043565">
    <property type="term" value="F:sequence-specific DNA binding"/>
    <property type="evidence" value="ECO:0007669"/>
    <property type="project" value="InterPro"/>
</dbReference>
<dbReference type="Pfam" id="PF01035">
    <property type="entry name" value="DNA_binding_1"/>
    <property type="match status" value="1"/>
</dbReference>
<evidence type="ECO:0000256" key="5">
    <source>
        <dbReference type="ARBA" id="ARBA00022603"/>
    </source>
</evidence>
<dbReference type="GO" id="GO:0003908">
    <property type="term" value="F:methylated-DNA-[protein]-cysteine S-methyltransferase activity"/>
    <property type="evidence" value="ECO:0007669"/>
    <property type="project" value="UniProtKB-EC"/>
</dbReference>
<feature type="domain" description="HTH araC/xylS-type" evidence="13">
    <location>
        <begin position="79"/>
        <end position="176"/>
    </location>
</feature>
<organism evidence="14 15">
    <name type="scientific">Motilimonas pumila</name>
    <dbReference type="NCBI Taxonomy" id="2303987"/>
    <lineage>
        <taxon>Bacteria</taxon>
        <taxon>Pseudomonadati</taxon>
        <taxon>Pseudomonadota</taxon>
        <taxon>Gammaproteobacteria</taxon>
        <taxon>Alteromonadales</taxon>
        <taxon>Alteromonadales genera incertae sedis</taxon>
        <taxon>Motilimonas</taxon>
    </lineage>
</organism>
<dbReference type="Pfam" id="PF12833">
    <property type="entry name" value="HTH_18"/>
    <property type="match status" value="1"/>
</dbReference>
<dbReference type="PROSITE" id="PS01124">
    <property type="entry name" value="HTH_ARAC_FAMILY_2"/>
    <property type="match status" value="1"/>
</dbReference>
<dbReference type="Gene3D" id="1.10.10.60">
    <property type="entry name" value="Homeodomain-like"/>
    <property type="match status" value="1"/>
</dbReference>
<comment type="catalytic activity">
    <reaction evidence="12">
        <text>a 6-O-methyl-2'-deoxyguanosine in DNA + L-cysteinyl-[protein] = S-methyl-L-cysteinyl-[protein] + a 2'-deoxyguanosine in DNA</text>
        <dbReference type="Rhea" id="RHEA:24000"/>
        <dbReference type="Rhea" id="RHEA-COMP:10131"/>
        <dbReference type="Rhea" id="RHEA-COMP:10132"/>
        <dbReference type="Rhea" id="RHEA-COMP:11367"/>
        <dbReference type="Rhea" id="RHEA-COMP:11368"/>
        <dbReference type="ChEBI" id="CHEBI:29950"/>
        <dbReference type="ChEBI" id="CHEBI:82612"/>
        <dbReference type="ChEBI" id="CHEBI:85445"/>
        <dbReference type="ChEBI" id="CHEBI:85448"/>
        <dbReference type="EC" id="2.1.1.63"/>
    </reaction>
</comment>
<dbReference type="InterPro" id="IPR001497">
    <property type="entry name" value="MethylDNA_cys_MeTrfase_AS"/>
</dbReference>
<name>A0A418YAW1_9GAMM</name>
<gene>
    <name evidence="14" type="ORF">D1Z90_17440</name>
</gene>
<dbReference type="InterPro" id="IPR009057">
    <property type="entry name" value="Homeodomain-like_sf"/>
</dbReference>
<evidence type="ECO:0000259" key="13">
    <source>
        <dbReference type="PROSITE" id="PS01124"/>
    </source>
</evidence>
<evidence type="ECO:0000256" key="2">
    <source>
        <dbReference type="ARBA" id="ARBA00001947"/>
    </source>
</evidence>
<dbReference type="SUPFAM" id="SSF46767">
    <property type="entry name" value="Methylated DNA-protein cysteine methyltransferase, C-terminal domain"/>
    <property type="match status" value="1"/>
</dbReference>
<dbReference type="SUPFAM" id="SSF46689">
    <property type="entry name" value="Homeodomain-like"/>
    <property type="match status" value="1"/>
</dbReference>
<evidence type="ECO:0000256" key="11">
    <source>
        <dbReference type="ARBA" id="ARBA00023204"/>
    </source>
</evidence>
<comment type="caution">
    <text evidence="14">The sequence shown here is derived from an EMBL/GenBank/DDBJ whole genome shotgun (WGS) entry which is preliminary data.</text>
</comment>
<dbReference type="GO" id="GO:0032259">
    <property type="term" value="P:methylation"/>
    <property type="evidence" value="ECO:0007669"/>
    <property type="project" value="UniProtKB-KW"/>
</dbReference>
<keyword evidence="5 14" id="KW-0489">Methyltransferase</keyword>
<comment type="cofactor">
    <cofactor evidence="2">
        <name>Zn(2+)</name>
        <dbReference type="ChEBI" id="CHEBI:29105"/>
    </cofactor>
</comment>
<evidence type="ECO:0000313" key="15">
    <source>
        <dbReference type="Proteomes" id="UP000283255"/>
    </source>
</evidence>
<dbReference type="SUPFAM" id="SSF57884">
    <property type="entry name" value="Ada DNA repair protein, N-terminal domain (N-Ada 10)"/>
    <property type="match status" value="1"/>
</dbReference>
<protein>
    <recommendedName>
        <fullName evidence="4">methylated-DNA--[protein]-cysteine S-methyltransferase</fullName>
        <ecNumber evidence="4">2.1.1.63</ecNumber>
    </recommendedName>
</protein>
<evidence type="ECO:0000256" key="10">
    <source>
        <dbReference type="ARBA" id="ARBA00023163"/>
    </source>
</evidence>
<keyword evidence="9" id="KW-0010">Activator</keyword>
<evidence type="ECO:0000256" key="3">
    <source>
        <dbReference type="ARBA" id="ARBA00008711"/>
    </source>
</evidence>
<dbReference type="NCBIfam" id="TIGR00589">
    <property type="entry name" value="ogt"/>
    <property type="match status" value="1"/>
</dbReference>
<dbReference type="InterPro" id="IPR036217">
    <property type="entry name" value="MethylDNA_cys_MeTrfase_DNAb"/>
</dbReference>
<dbReference type="EC" id="2.1.1.63" evidence="4"/>
<dbReference type="EMBL" id="QZCH01000030">
    <property type="protein sequence ID" value="RJG40051.1"/>
    <property type="molecule type" value="Genomic_DNA"/>
</dbReference>
<dbReference type="PANTHER" id="PTHR10815:SF14">
    <property type="entry name" value="BIFUNCTIONAL TRANSCRIPTIONAL ACTIVATOR_DNA REPAIR ENZYME ADA"/>
    <property type="match status" value="1"/>
</dbReference>
<dbReference type="Gene3D" id="1.10.10.10">
    <property type="entry name" value="Winged helix-like DNA-binding domain superfamily/Winged helix DNA-binding domain"/>
    <property type="match status" value="1"/>
</dbReference>